<proteinExistence type="predicted"/>
<feature type="non-terminal residue" evidence="3">
    <location>
        <position position="71"/>
    </location>
</feature>
<dbReference type="EMBL" id="KK115429">
    <property type="protein sequence ID" value="KFM65110.1"/>
    <property type="molecule type" value="Genomic_DNA"/>
</dbReference>
<reference evidence="3 4" key="1">
    <citation type="submission" date="2013-11" db="EMBL/GenBank/DDBJ databases">
        <title>Genome sequencing of Stegodyphus mimosarum.</title>
        <authorList>
            <person name="Bechsgaard J."/>
        </authorList>
    </citation>
    <scope>NUCLEOTIDE SEQUENCE [LARGE SCALE GENOMIC DNA]</scope>
</reference>
<keyword evidence="4" id="KW-1185">Reference proteome</keyword>
<dbReference type="InterPro" id="IPR027012">
    <property type="entry name" value="Enkurin_dom"/>
</dbReference>
<protein>
    <recommendedName>
        <fullName evidence="2">Enkurin domain-containing protein</fullName>
    </recommendedName>
</protein>
<dbReference type="OrthoDB" id="10264920at2759"/>
<dbReference type="Pfam" id="PF13864">
    <property type="entry name" value="Enkurin"/>
    <property type="match status" value="1"/>
</dbReference>
<evidence type="ECO:0000313" key="3">
    <source>
        <dbReference type="EMBL" id="KFM65110.1"/>
    </source>
</evidence>
<evidence type="ECO:0000259" key="2">
    <source>
        <dbReference type="Pfam" id="PF13864"/>
    </source>
</evidence>
<evidence type="ECO:0000256" key="1">
    <source>
        <dbReference type="SAM" id="Coils"/>
    </source>
</evidence>
<name>A0A087TJ21_STEMI</name>
<feature type="coiled-coil region" evidence="1">
    <location>
        <begin position="14"/>
        <end position="59"/>
    </location>
</feature>
<dbReference type="AlphaFoldDB" id="A0A087TJ21"/>
<sequence length="71" mass="8188">MSTGHTSLHDGDSLETVELLQENEEELIQSLIRKDTILLRKLNKELERQLAEIEEGIKIFSEPKVLKKNDT</sequence>
<organism evidence="3 4">
    <name type="scientific">Stegodyphus mimosarum</name>
    <name type="common">African social velvet spider</name>
    <dbReference type="NCBI Taxonomy" id="407821"/>
    <lineage>
        <taxon>Eukaryota</taxon>
        <taxon>Metazoa</taxon>
        <taxon>Ecdysozoa</taxon>
        <taxon>Arthropoda</taxon>
        <taxon>Chelicerata</taxon>
        <taxon>Arachnida</taxon>
        <taxon>Araneae</taxon>
        <taxon>Araneomorphae</taxon>
        <taxon>Entelegynae</taxon>
        <taxon>Eresoidea</taxon>
        <taxon>Eresidae</taxon>
        <taxon>Stegodyphus</taxon>
    </lineage>
</organism>
<evidence type="ECO:0000313" key="4">
    <source>
        <dbReference type="Proteomes" id="UP000054359"/>
    </source>
</evidence>
<gene>
    <name evidence="3" type="ORF">X975_10091</name>
</gene>
<keyword evidence="1" id="KW-0175">Coiled coil</keyword>
<accession>A0A087TJ21</accession>
<feature type="domain" description="Enkurin" evidence="2">
    <location>
        <begin position="8"/>
        <end position="64"/>
    </location>
</feature>
<dbReference type="Proteomes" id="UP000054359">
    <property type="component" value="Unassembled WGS sequence"/>
</dbReference>